<dbReference type="InterPro" id="IPR008972">
    <property type="entry name" value="Cupredoxin"/>
</dbReference>
<dbReference type="InterPro" id="IPR001117">
    <property type="entry name" value="Cu-oxidase_2nd"/>
</dbReference>
<gene>
    <name evidence="2" type="ORF">B0H17DRAFT_1208437</name>
</gene>
<sequence>MFKDIMEVKGSMGFKQDEVDGQRQAAGLLQLHPRSGTNVEMLGITSLRVDIHRTSLLAGQRYSFVLTANQIVGNYWIRPLAILRYAGAPKADPKTSSVVTQPLVETLLHPLMPSRAPGNPYPSGADYNIQLELGLDLPTFKFLVNGTVC</sequence>
<dbReference type="Pfam" id="PF00394">
    <property type="entry name" value="Cu-oxidase"/>
    <property type="match status" value="1"/>
</dbReference>
<protein>
    <recommendedName>
        <fullName evidence="1">Plastocyanin-like domain-containing protein</fullName>
    </recommendedName>
</protein>
<evidence type="ECO:0000259" key="1">
    <source>
        <dbReference type="Pfam" id="PF00394"/>
    </source>
</evidence>
<dbReference type="EMBL" id="JARKIE010000163">
    <property type="protein sequence ID" value="KAJ7673354.1"/>
    <property type="molecule type" value="Genomic_DNA"/>
</dbReference>
<evidence type="ECO:0000313" key="3">
    <source>
        <dbReference type="Proteomes" id="UP001221757"/>
    </source>
</evidence>
<organism evidence="2 3">
    <name type="scientific">Mycena rosella</name>
    <name type="common">Pink bonnet</name>
    <name type="synonym">Agaricus rosellus</name>
    <dbReference type="NCBI Taxonomy" id="1033263"/>
    <lineage>
        <taxon>Eukaryota</taxon>
        <taxon>Fungi</taxon>
        <taxon>Dikarya</taxon>
        <taxon>Basidiomycota</taxon>
        <taxon>Agaricomycotina</taxon>
        <taxon>Agaricomycetes</taxon>
        <taxon>Agaricomycetidae</taxon>
        <taxon>Agaricales</taxon>
        <taxon>Marasmiineae</taxon>
        <taxon>Mycenaceae</taxon>
        <taxon>Mycena</taxon>
    </lineage>
</organism>
<feature type="domain" description="Plastocyanin-like" evidence="1">
    <location>
        <begin position="53"/>
        <end position="79"/>
    </location>
</feature>
<dbReference type="GO" id="GO:0016491">
    <property type="term" value="F:oxidoreductase activity"/>
    <property type="evidence" value="ECO:0007669"/>
    <property type="project" value="UniProtKB-ARBA"/>
</dbReference>
<dbReference type="SUPFAM" id="SSF49503">
    <property type="entry name" value="Cupredoxins"/>
    <property type="match status" value="1"/>
</dbReference>
<keyword evidence="3" id="KW-1185">Reference proteome</keyword>
<evidence type="ECO:0000313" key="2">
    <source>
        <dbReference type="EMBL" id="KAJ7673354.1"/>
    </source>
</evidence>
<dbReference type="Proteomes" id="UP001221757">
    <property type="component" value="Unassembled WGS sequence"/>
</dbReference>
<dbReference type="AlphaFoldDB" id="A0AAD7D0L8"/>
<reference evidence="2" key="1">
    <citation type="submission" date="2023-03" db="EMBL/GenBank/DDBJ databases">
        <title>Massive genome expansion in bonnet fungi (Mycena s.s.) driven by repeated elements and novel gene families across ecological guilds.</title>
        <authorList>
            <consortium name="Lawrence Berkeley National Laboratory"/>
            <person name="Harder C.B."/>
            <person name="Miyauchi S."/>
            <person name="Viragh M."/>
            <person name="Kuo A."/>
            <person name="Thoen E."/>
            <person name="Andreopoulos B."/>
            <person name="Lu D."/>
            <person name="Skrede I."/>
            <person name="Drula E."/>
            <person name="Henrissat B."/>
            <person name="Morin E."/>
            <person name="Kohler A."/>
            <person name="Barry K."/>
            <person name="LaButti K."/>
            <person name="Morin E."/>
            <person name="Salamov A."/>
            <person name="Lipzen A."/>
            <person name="Mereny Z."/>
            <person name="Hegedus B."/>
            <person name="Baldrian P."/>
            <person name="Stursova M."/>
            <person name="Weitz H."/>
            <person name="Taylor A."/>
            <person name="Grigoriev I.V."/>
            <person name="Nagy L.G."/>
            <person name="Martin F."/>
            <person name="Kauserud H."/>
        </authorList>
    </citation>
    <scope>NUCLEOTIDE SEQUENCE</scope>
    <source>
        <strain evidence="2">CBHHK067</strain>
    </source>
</reference>
<proteinExistence type="predicted"/>
<comment type="caution">
    <text evidence="2">The sequence shown here is derived from an EMBL/GenBank/DDBJ whole genome shotgun (WGS) entry which is preliminary data.</text>
</comment>
<dbReference type="Gene3D" id="2.60.40.420">
    <property type="entry name" value="Cupredoxins - blue copper proteins"/>
    <property type="match status" value="1"/>
</dbReference>
<name>A0AAD7D0L8_MYCRO</name>
<accession>A0AAD7D0L8</accession>